<organism evidence="2 3">
    <name type="scientific">Paracidovorax konjaci</name>
    <dbReference type="NCBI Taxonomy" id="32040"/>
    <lineage>
        <taxon>Bacteria</taxon>
        <taxon>Pseudomonadati</taxon>
        <taxon>Pseudomonadota</taxon>
        <taxon>Betaproteobacteria</taxon>
        <taxon>Burkholderiales</taxon>
        <taxon>Comamonadaceae</taxon>
        <taxon>Paracidovorax</taxon>
    </lineage>
</organism>
<proteinExistence type="predicted"/>
<dbReference type="RefSeq" id="WP_092954695.1">
    <property type="nucleotide sequence ID" value="NZ_FOMQ01000012.1"/>
</dbReference>
<dbReference type="Proteomes" id="UP000199517">
    <property type="component" value="Unassembled WGS sequence"/>
</dbReference>
<feature type="region of interest" description="Disordered" evidence="1">
    <location>
        <begin position="1"/>
        <end position="64"/>
    </location>
</feature>
<keyword evidence="3" id="KW-1185">Reference proteome</keyword>
<dbReference type="EMBL" id="FOMQ01000012">
    <property type="protein sequence ID" value="SFE02939.1"/>
    <property type="molecule type" value="Genomic_DNA"/>
</dbReference>
<accession>A0A1I1X6E1</accession>
<dbReference type="OrthoDB" id="6951038at2"/>
<dbReference type="AlphaFoldDB" id="A0A1I1X6E1"/>
<gene>
    <name evidence="2" type="ORF">SAMN04489710_11215</name>
</gene>
<feature type="compositionally biased region" description="Low complexity" evidence="1">
    <location>
        <begin position="9"/>
        <end position="20"/>
    </location>
</feature>
<evidence type="ECO:0000313" key="2">
    <source>
        <dbReference type="EMBL" id="SFE02939.1"/>
    </source>
</evidence>
<name>A0A1I1X6E1_9BURK</name>
<sequence>MNPPLSSLRATAAPRGAAATSEPMAQPAGPPPESVPMPSSGLVSRAAARKQAHPTQGGLPPRQDLQRLADAKLRGYLLALAVDGRPATGPDLLRLRRAGFTREQTASLLPDGKGNVLPDVQRTGGESTRLVEAARVLADGLSQAKWPWSCAYGASALMAGAGNCGEQSAVGQMLHADRLKAGESLSLVTTEVISHAWTELRDGRGPKHAVVIDSWLRGPVVFAVDGQMSDQPRLVRTRLSLDGISGPVQRDALDGLLLESGAALAEEFQTARRGIPDTFRAAPESLYRPMSVVSRKFERRVQEKMAQPVDAARLQRSPETAWIATPQAMLRQRRLLNEVLAMGVVAELGPPAGIRERARQAKRTVAEASALRSVG</sequence>
<reference evidence="3" key="1">
    <citation type="submission" date="2016-10" db="EMBL/GenBank/DDBJ databases">
        <authorList>
            <person name="Varghese N."/>
            <person name="Submissions S."/>
        </authorList>
    </citation>
    <scope>NUCLEOTIDE SEQUENCE [LARGE SCALE GENOMIC DNA]</scope>
    <source>
        <strain evidence="3">DSM 7481</strain>
    </source>
</reference>
<protein>
    <submittedName>
        <fullName evidence="2">Uncharacterized protein</fullName>
    </submittedName>
</protein>
<evidence type="ECO:0000313" key="3">
    <source>
        <dbReference type="Proteomes" id="UP000199517"/>
    </source>
</evidence>
<evidence type="ECO:0000256" key="1">
    <source>
        <dbReference type="SAM" id="MobiDB-lite"/>
    </source>
</evidence>
<dbReference type="STRING" id="32040.SAMN04489710_11215"/>